<keyword evidence="17" id="KW-1185">Reference proteome</keyword>
<evidence type="ECO:0000256" key="1">
    <source>
        <dbReference type="ARBA" id="ARBA00001946"/>
    </source>
</evidence>
<dbReference type="GO" id="GO:0000049">
    <property type="term" value="F:tRNA binding"/>
    <property type="evidence" value="ECO:0007669"/>
    <property type="project" value="InterPro"/>
</dbReference>
<keyword evidence="5" id="KW-0963">Cytoplasm</keyword>
<evidence type="ECO:0000256" key="11">
    <source>
        <dbReference type="ARBA" id="ARBA00022917"/>
    </source>
</evidence>
<dbReference type="InterPro" id="IPR045864">
    <property type="entry name" value="aa-tRNA-synth_II/BPL/LPL"/>
</dbReference>
<dbReference type="PROSITE" id="PS50862">
    <property type="entry name" value="AA_TRNA_LIGASE_II"/>
    <property type="match status" value="1"/>
</dbReference>
<dbReference type="InterPro" id="IPR006195">
    <property type="entry name" value="aa-tRNA-synth_II"/>
</dbReference>
<dbReference type="GO" id="GO:0006432">
    <property type="term" value="P:phenylalanyl-tRNA aminoacylation"/>
    <property type="evidence" value="ECO:0007669"/>
    <property type="project" value="InterPro"/>
</dbReference>
<comment type="caution">
    <text evidence="16">The sequence shown here is derived from an EMBL/GenBank/DDBJ whole genome shotgun (WGS) entry which is preliminary data.</text>
</comment>
<evidence type="ECO:0000256" key="9">
    <source>
        <dbReference type="ARBA" id="ARBA00022840"/>
    </source>
</evidence>
<dbReference type="CDD" id="cd00496">
    <property type="entry name" value="PheRS_alpha_core"/>
    <property type="match status" value="1"/>
</dbReference>
<dbReference type="Gene3D" id="3.30.930.10">
    <property type="entry name" value="Bira Bifunctional Protein, Domain 2"/>
    <property type="match status" value="1"/>
</dbReference>
<dbReference type="GO" id="GO:0009328">
    <property type="term" value="C:phenylalanine-tRNA ligase complex"/>
    <property type="evidence" value="ECO:0007669"/>
    <property type="project" value="TreeGrafter"/>
</dbReference>
<dbReference type="InterPro" id="IPR040725">
    <property type="entry name" value="PheRS_DBD3"/>
</dbReference>
<evidence type="ECO:0000256" key="4">
    <source>
        <dbReference type="ARBA" id="ARBA00012814"/>
    </source>
</evidence>
<dbReference type="NCBIfam" id="NF003210">
    <property type="entry name" value="PRK04172.1"/>
    <property type="match status" value="1"/>
</dbReference>
<dbReference type="Gene3D" id="3.30.1370.240">
    <property type="match status" value="1"/>
</dbReference>
<dbReference type="Gene3D" id="1.10.10.2330">
    <property type="match status" value="1"/>
</dbReference>
<dbReference type="Proteomes" id="UP000475862">
    <property type="component" value="Unassembled WGS sequence"/>
</dbReference>
<dbReference type="InterPro" id="IPR004529">
    <property type="entry name" value="Phe-tRNA-synth_IIc_asu"/>
</dbReference>
<dbReference type="SUPFAM" id="SSF55681">
    <property type="entry name" value="Class II aaRS and biotin synthetases"/>
    <property type="match status" value="1"/>
</dbReference>
<evidence type="ECO:0000256" key="13">
    <source>
        <dbReference type="ARBA" id="ARBA00030612"/>
    </source>
</evidence>
<name>A0A6G0TV64_APHGL</name>
<evidence type="ECO:0000256" key="14">
    <source>
        <dbReference type="SAM" id="Coils"/>
    </source>
</evidence>
<evidence type="ECO:0000256" key="8">
    <source>
        <dbReference type="ARBA" id="ARBA00022741"/>
    </source>
</evidence>
<evidence type="ECO:0000256" key="5">
    <source>
        <dbReference type="ARBA" id="ARBA00022490"/>
    </source>
</evidence>
<evidence type="ECO:0000256" key="10">
    <source>
        <dbReference type="ARBA" id="ARBA00022842"/>
    </source>
</evidence>
<comment type="subcellular location">
    <subcellularLocation>
        <location evidence="2">Cytoplasm</location>
    </subcellularLocation>
</comment>
<dbReference type="GO" id="GO:0046872">
    <property type="term" value="F:metal ion binding"/>
    <property type="evidence" value="ECO:0007669"/>
    <property type="project" value="UniProtKB-KW"/>
</dbReference>
<gene>
    <name evidence="16" type="ORF">AGLY_004843</name>
</gene>
<dbReference type="NCBIfam" id="TIGR00468">
    <property type="entry name" value="pheS"/>
    <property type="match status" value="1"/>
</dbReference>
<keyword evidence="11" id="KW-0648">Protein biosynthesis</keyword>
<dbReference type="OrthoDB" id="238316at2759"/>
<reference evidence="16 17" key="1">
    <citation type="submission" date="2019-08" db="EMBL/GenBank/DDBJ databases">
        <title>The genome of the soybean aphid Biotype 1, its phylome, world population structure and adaptation to the North American continent.</title>
        <authorList>
            <person name="Giordano R."/>
            <person name="Donthu R.K."/>
            <person name="Hernandez A.G."/>
            <person name="Wright C.L."/>
            <person name="Zimin A.V."/>
        </authorList>
    </citation>
    <scope>NUCLEOTIDE SEQUENCE [LARGE SCALE GENOMIC DNA]</scope>
    <source>
        <tissue evidence="16">Whole aphids</tissue>
    </source>
</reference>
<dbReference type="Pfam" id="PF18552">
    <property type="entry name" value="PheRS_DBD1"/>
    <property type="match status" value="1"/>
</dbReference>
<dbReference type="GO" id="GO:0004826">
    <property type="term" value="F:phenylalanine-tRNA ligase activity"/>
    <property type="evidence" value="ECO:0007669"/>
    <property type="project" value="UniProtKB-EC"/>
</dbReference>
<dbReference type="AlphaFoldDB" id="A0A6G0TV64"/>
<keyword evidence="14" id="KW-0175">Coiled coil</keyword>
<dbReference type="FunFam" id="3.30.930.10:FF:000178">
    <property type="entry name" value="Phenylalanyl-tRNA synthetase subunit alpha"/>
    <property type="match status" value="1"/>
</dbReference>
<dbReference type="GO" id="GO:0005829">
    <property type="term" value="C:cytosol"/>
    <property type="evidence" value="ECO:0007669"/>
    <property type="project" value="TreeGrafter"/>
</dbReference>
<organism evidence="16 17">
    <name type="scientific">Aphis glycines</name>
    <name type="common">Soybean aphid</name>
    <dbReference type="NCBI Taxonomy" id="307491"/>
    <lineage>
        <taxon>Eukaryota</taxon>
        <taxon>Metazoa</taxon>
        <taxon>Ecdysozoa</taxon>
        <taxon>Arthropoda</taxon>
        <taxon>Hexapoda</taxon>
        <taxon>Insecta</taxon>
        <taxon>Pterygota</taxon>
        <taxon>Neoptera</taxon>
        <taxon>Paraneoptera</taxon>
        <taxon>Hemiptera</taxon>
        <taxon>Sternorrhyncha</taxon>
        <taxon>Aphidomorpha</taxon>
        <taxon>Aphidoidea</taxon>
        <taxon>Aphididae</taxon>
        <taxon>Aphidini</taxon>
        <taxon>Aphis</taxon>
        <taxon>Aphis</taxon>
    </lineage>
</organism>
<keyword evidence="10" id="KW-0460">Magnesium</keyword>
<evidence type="ECO:0000313" key="17">
    <source>
        <dbReference type="Proteomes" id="UP000475862"/>
    </source>
</evidence>
<dbReference type="PANTHER" id="PTHR11538:SF40">
    <property type="entry name" value="PHENYLALANINE--TRNA LIGASE ALPHA SUBUNIT"/>
    <property type="match status" value="1"/>
</dbReference>
<dbReference type="EMBL" id="VYZN01000014">
    <property type="protein sequence ID" value="KAE9539591.1"/>
    <property type="molecule type" value="Genomic_DNA"/>
</dbReference>
<evidence type="ECO:0000313" key="16">
    <source>
        <dbReference type="EMBL" id="KAE9539591.1"/>
    </source>
</evidence>
<keyword evidence="9" id="KW-0067">ATP-binding</keyword>
<evidence type="ECO:0000256" key="6">
    <source>
        <dbReference type="ARBA" id="ARBA00022598"/>
    </source>
</evidence>
<keyword evidence="7" id="KW-0479">Metal-binding</keyword>
<keyword evidence="6" id="KW-0436">Ligase</keyword>
<dbReference type="PANTHER" id="PTHR11538">
    <property type="entry name" value="PHENYLALANYL-TRNA SYNTHETASE"/>
    <property type="match status" value="1"/>
</dbReference>
<comment type="similarity">
    <text evidence="3">Belongs to the class-II aminoacyl-tRNA synthetase family. Phe-tRNA synthetase alpha subunit type 2 subfamily.</text>
</comment>
<dbReference type="Pfam" id="PF18553">
    <property type="entry name" value="PheRS_DBD3"/>
    <property type="match status" value="1"/>
</dbReference>
<evidence type="ECO:0000256" key="3">
    <source>
        <dbReference type="ARBA" id="ARBA00006703"/>
    </source>
</evidence>
<keyword evidence="8" id="KW-0547">Nucleotide-binding</keyword>
<feature type="coiled-coil region" evidence="14">
    <location>
        <begin position="118"/>
        <end position="145"/>
    </location>
</feature>
<evidence type="ECO:0000256" key="12">
    <source>
        <dbReference type="ARBA" id="ARBA00023146"/>
    </source>
</evidence>
<proteinExistence type="inferred from homology"/>
<accession>A0A6G0TV64</accession>
<dbReference type="EC" id="6.1.1.20" evidence="4"/>
<dbReference type="GO" id="GO:0005524">
    <property type="term" value="F:ATP binding"/>
    <property type="evidence" value="ECO:0007669"/>
    <property type="project" value="UniProtKB-KW"/>
</dbReference>
<evidence type="ECO:0000256" key="7">
    <source>
        <dbReference type="ARBA" id="ARBA00022723"/>
    </source>
</evidence>
<feature type="domain" description="Aminoacyl-transfer RNA synthetases class-II family profile" evidence="15">
    <location>
        <begin position="220"/>
        <end position="426"/>
    </location>
</feature>
<keyword evidence="12" id="KW-0030">Aminoacyl-tRNA synthetase</keyword>
<evidence type="ECO:0000256" key="2">
    <source>
        <dbReference type="ARBA" id="ARBA00004496"/>
    </source>
</evidence>
<comment type="cofactor">
    <cofactor evidence="1">
        <name>Mg(2+)</name>
        <dbReference type="ChEBI" id="CHEBI:18420"/>
    </cofactor>
</comment>
<dbReference type="Gene3D" id="1.10.10.2320">
    <property type="match status" value="1"/>
</dbReference>
<dbReference type="InterPro" id="IPR002319">
    <property type="entry name" value="Phenylalanyl-tRNA_Synthase"/>
</dbReference>
<dbReference type="InterPro" id="IPR040724">
    <property type="entry name" value="PheRS_DBD1"/>
</dbReference>
<dbReference type="Pfam" id="PF01409">
    <property type="entry name" value="tRNA-synt_2d"/>
    <property type="match status" value="1"/>
</dbReference>
<sequence>MDSEQLLKFLDTKGSFSTWDLSKETNIDHQKIIGVVKSILALGNIITADPVTSKYWELTDEGESVLLNGSYEVNLYNAVPSDGIPQKELMSIPNAKIGFSQAMSKGWIVIDRSINKVMKKVESVVDKVKEDLMELKASRDQISESDKLDYKKRKLIREVVIKSFIIGKGPEFTTSIVKLETELTTEMILSGSWKSTPFKPYNFEALGQPQSAGCLHPLLKVRTDFRQIFLEMGFTEMPTNNFVESSFWNFDALFQPQQHPARDSHDTFFLDDPQNSENFPQEYLNKVKIVHSKGGYGSQGYGYDWSLDEAKKNVLRTHTTAVSARMLYGLAKDFKPTKYFSIDRVFRNETLDATHLAEFQQVEGVIADYNLTLGDLIGVLHTFFERLGMTEIKFKPAYNPYTEPSMEIFCYHQGLQKWIEIGNSGMFRPEMLLPMGLPEKLDLGSTSSPKKAFQHSVNVFSAASFLSSSGIAEICSFNFLTLSIVLKKLKSPSNISAKIR</sequence>
<protein>
    <recommendedName>
        <fullName evidence="4">phenylalanine--tRNA ligase</fullName>
        <ecNumber evidence="4">6.1.1.20</ecNumber>
    </recommendedName>
    <alternativeName>
        <fullName evidence="13">Phenylalanyl-tRNA synthetase alpha subunit</fullName>
    </alternativeName>
</protein>
<evidence type="ECO:0000259" key="15">
    <source>
        <dbReference type="PROSITE" id="PS50862"/>
    </source>
</evidence>